<dbReference type="STRING" id="1189612.A33Q_0061"/>
<gene>
    <name evidence="1" type="ORF">A33Q_0061</name>
</gene>
<protein>
    <submittedName>
        <fullName evidence="1">Uncharacterized protein</fullName>
    </submittedName>
</protein>
<reference evidence="1 2" key="1">
    <citation type="journal article" date="2013" name="Genome Announc.">
        <title>Draft Genome Sequence of Indibacter alkaliphilus Strain LW1T, Isolated from Lonar Lake, a Haloalkaline Lake in the Buldana District of Maharashtra, India.</title>
        <authorList>
            <person name="Singh A."/>
            <person name="Kumar Jangir P."/>
            <person name="Sharma R."/>
            <person name="Singh A."/>
            <person name="Kumar Pinnaka A."/>
            <person name="Shivaji S."/>
        </authorList>
    </citation>
    <scope>NUCLEOTIDE SEQUENCE [LARGE SCALE GENOMIC DNA]</scope>
    <source>
        <strain evidence="2">CCUG 57479 / KCTC 22604 / LW1</strain>
    </source>
</reference>
<dbReference type="EMBL" id="ALWO02000002">
    <property type="protein sequence ID" value="EPA00588.1"/>
    <property type="molecule type" value="Genomic_DNA"/>
</dbReference>
<name>S2DNU8_INDAL</name>
<dbReference type="AlphaFoldDB" id="S2DNU8"/>
<sequence length="41" mass="4731">MLWTFARGEERGVGTSLRNLSIGVHCFKDLNFKYRTLNNEG</sequence>
<dbReference type="Proteomes" id="UP000006073">
    <property type="component" value="Unassembled WGS sequence"/>
</dbReference>
<evidence type="ECO:0000313" key="2">
    <source>
        <dbReference type="Proteomes" id="UP000006073"/>
    </source>
</evidence>
<proteinExistence type="predicted"/>
<keyword evidence="2" id="KW-1185">Reference proteome</keyword>
<evidence type="ECO:0000313" key="1">
    <source>
        <dbReference type="EMBL" id="EPA00588.1"/>
    </source>
</evidence>
<comment type="caution">
    <text evidence="1">The sequence shown here is derived from an EMBL/GenBank/DDBJ whole genome shotgun (WGS) entry which is preliminary data.</text>
</comment>
<organism evidence="1 2">
    <name type="scientific">Indibacter alkaliphilus (strain CCUG 57479 / KCTC 22604 / LW1)</name>
    <dbReference type="NCBI Taxonomy" id="1189612"/>
    <lineage>
        <taxon>Bacteria</taxon>
        <taxon>Pseudomonadati</taxon>
        <taxon>Bacteroidota</taxon>
        <taxon>Cytophagia</taxon>
        <taxon>Cytophagales</taxon>
        <taxon>Cyclobacteriaceae</taxon>
    </lineage>
</organism>
<accession>S2DNU8</accession>